<dbReference type="InterPro" id="IPR036156">
    <property type="entry name" value="Beta-gal/glucu_dom_sf"/>
</dbReference>
<dbReference type="GO" id="GO:0005975">
    <property type="term" value="P:carbohydrate metabolic process"/>
    <property type="evidence" value="ECO:0007669"/>
    <property type="project" value="InterPro"/>
</dbReference>
<dbReference type="Gene3D" id="2.60.40.10">
    <property type="entry name" value="Immunoglobulins"/>
    <property type="match status" value="1"/>
</dbReference>
<evidence type="ECO:0000259" key="6">
    <source>
        <dbReference type="Pfam" id="PF02837"/>
    </source>
</evidence>
<organism evidence="7 8">
    <name type="scientific">Tangfeifania diversioriginum</name>
    <dbReference type="NCBI Taxonomy" id="1168035"/>
    <lineage>
        <taxon>Bacteria</taxon>
        <taxon>Pseudomonadati</taxon>
        <taxon>Bacteroidota</taxon>
        <taxon>Bacteroidia</taxon>
        <taxon>Marinilabiliales</taxon>
        <taxon>Prolixibacteraceae</taxon>
        <taxon>Tangfeifania</taxon>
    </lineage>
</organism>
<evidence type="ECO:0000256" key="2">
    <source>
        <dbReference type="ARBA" id="ARBA00022801"/>
    </source>
</evidence>
<dbReference type="PANTHER" id="PTHR42732:SF1">
    <property type="entry name" value="BETA-MANNOSIDASE"/>
    <property type="match status" value="1"/>
</dbReference>
<dbReference type="InterPro" id="IPR013783">
    <property type="entry name" value="Ig-like_fold"/>
</dbReference>
<dbReference type="PANTHER" id="PTHR42732">
    <property type="entry name" value="BETA-GALACTOSIDASE"/>
    <property type="match status" value="1"/>
</dbReference>
<feature type="chain" id="PRO_5012341692" evidence="4">
    <location>
        <begin position="23"/>
        <end position="961"/>
    </location>
</feature>
<dbReference type="Pfam" id="PF02837">
    <property type="entry name" value="Glyco_hydro_2_N"/>
    <property type="match status" value="1"/>
</dbReference>
<dbReference type="STRING" id="1168035.SAMN05444280_1127"/>
<evidence type="ECO:0000256" key="1">
    <source>
        <dbReference type="ARBA" id="ARBA00007401"/>
    </source>
</evidence>
<protein>
    <submittedName>
        <fullName evidence="7">Glycosyl hydrolases family 2</fullName>
    </submittedName>
</protein>
<dbReference type="SUPFAM" id="SSF49785">
    <property type="entry name" value="Galactose-binding domain-like"/>
    <property type="match status" value="1"/>
</dbReference>
<dbReference type="EMBL" id="FQZE01000012">
    <property type="protein sequence ID" value="SHJ14882.1"/>
    <property type="molecule type" value="Genomic_DNA"/>
</dbReference>
<accession>A0A1M6GY83</accession>
<dbReference type="GO" id="GO:0004553">
    <property type="term" value="F:hydrolase activity, hydrolyzing O-glycosyl compounds"/>
    <property type="evidence" value="ECO:0007669"/>
    <property type="project" value="InterPro"/>
</dbReference>
<dbReference type="InterPro" id="IPR006102">
    <property type="entry name" value="Ig-like_GH2"/>
</dbReference>
<dbReference type="InterPro" id="IPR006104">
    <property type="entry name" value="Glyco_hydro_2_N"/>
</dbReference>
<keyword evidence="4" id="KW-0732">Signal</keyword>
<keyword evidence="2 7" id="KW-0378">Hydrolase</keyword>
<dbReference type="InterPro" id="IPR051913">
    <property type="entry name" value="GH2_Domain-Containing"/>
</dbReference>
<evidence type="ECO:0000256" key="3">
    <source>
        <dbReference type="ARBA" id="ARBA00023295"/>
    </source>
</evidence>
<dbReference type="Gene3D" id="3.20.20.80">
    <property type="entry name" value="Glycosidases"/>
    <property type="match status" value="1"/>
</dbReference>
<name>A0A1M6GY83_9BACT</name>
<proteinExistence type="inferred from homology"/>
<dbReference type="RefSeq" id="WP_073168615.1">
    <property type="nucleotide sequence ID" value="NZ_FQZE01000012.1"/>
</dbReference>
<comment type="similarity">
    <text evidence="1">Belongs to the glycosyl hydrolase 2 family.</text>
</comment>
<dbReference type="InterPro" id="IPR008979">
    <property type="entry name" value="Galactose-bd-like_sf"/>
</dbReference>
<gene>
    <name evidence="7" type="ORF">SAMN05444280_1127</name>
</gene>
<sequence>MKVKTFFSLVLISGLIFNFSCTNTEFQSARETMNLSGTWQFALDSSQAGIQQKWFENSLTETVKLPGTLDENNKGILNTNREETMRLSRERTYEGRAWYQKEIDIDESWSGKEIFLTLERTKPTKVWVDKQFIGENSTILSPQKYNLTDALTPGKHRLTILVDNGNSVPGGIKGSHAWTEHTQTNWNGIIGEIKLEATAKDYIESLKVVPDIKQNEAVTTLSIFYSGEAEQQGKVELSASAWNTSEEHNPKNKTYEITLNPGQNRIVLKYPMGEKVKLWSEFHPALYKLTAELITGQSTDNLQTDFGFREFSTSGTQFTINGITTFLRGDHNACVFPLTAHPPMNVEHWQELFQTAKSYGINHYRYHSWTPPKAAFIAADMEGIYMQPETPFWGSLKDDDPSGLNEFLLNEGENILKEYGNHASFVMFALGNELSGSFGQMQKMVEQLRPLAPEKLFAYGSNNYLGTRGQAEGEDFFVTCRVGPDTDNSYSTHVRASFSFADAWEGGYLNGTYPSTDRNYAKAISKCSVPVVGHEIAQFQVYPNFDKIEKYTGVLKPWNLEVFQRRLETAGMADQADDFFNASGKLSALCYRADIEMALRTPGFGGFQLLDLQDFPGQGTALVGMLDAFMDSKGLISPEEFSQFNNHVVPLLIMEKYCWTNPETFDASIKVANYAANDLQNQEVSWLLKNDNEKIVASGSQKSTIPQGKLAETNTIQLSLSDIESPQKLMLEITLPGTDYKNSYPVWVYPENNNIEIPAGLLIADSPDAKVVQKLKEGGKVLLFPDHEKFEEFSVGGLFTTDFWNYKMFKGISENMNKPVSPGTMGILTNPEHPLFNSFPTEFHSNWQWWPIVKKSRPFILDLAPEGYKPLVQVIDNIERNHKLGLIFEFNVGNGKLLVCMSDLKAAQEKPEARQLYRSILEYLDSDNFQPSTEISFEGLNTLFSTKPTEKNIQTIGNISY</sequence>
<dbReference type="OrthoDB" id="9814867at2"/>
<evidence type="ECO:0000256" key="4">
    <source>
        <dbReference type="SAM" id="SignalP"/>
    </source>
</evidence>
<evidence type="ECO:0000313" key="7">
    <source>
        <dbReference type="EMBL" id="SHJ14882.1"/>
    </source>
</evidence>
<feature type="domain" description="Glycoside hydrolase family 2 immunoglobulin-like beta-sandwich" evidence="5">
    <location>
        <begin position="202"/>
        <end position="309"/>
    </location>
</feature>
<feature type="domain" description="Glycosyl hydrolases family 2 sugar binding" evidence="6">
    <location>
        <begin position="34"/>
        <end position="162"/>
    </location>
</feature>
<reference evidence="7 8" key="1">
    <citation type="submission" date="2016-11" db="EMBL/GenBank/DDBJ databases">
        <authorList>
            <person name="Jaros S."/>
            <person name="Januszkiewicz K."/>
            <person name="Wedrychowicz H."/>
        </authorList>
    </citation>
    <scope>NUCLEOTIDE SEQUENCE [LARGE SCALE GENOMIC DNA]</scope>
    <source>
        <strain evidence="7 8">DSM 27063</strain>
    </source>
</reference>
<evidence type="ECO:0000313" key="8">
    <source>
        <dbReference type="Proteomes" id="UP000184050"/>
    </source>
</evidence>
<dbReference type="SUPFAM" id="SSF51445">
    <property type="entry name" value="(Trans)glycosidases"/>
    <property type="match status" value="1"/>
</dbReference>
<feature type="signal peptide" evidence="4">
    <location>
        <begin position="1"/>
        <end position="22"/>
    </location>
</feature>
<dbReference type="SUPFAM" id="SSF49303">
    <property type="entry name" value="beta-Galactosidase/glucuronidase domain"/>
    <property type="match status" value="1"/>
</dbReference>
<keyword evidence="8" id="KW-1185">Reference proteome</keyword>
<keyword evidence="3" id="KW-0326">Glycosidase</keyword>
<dbReference type="Gene3D" id="2.60.120.260">
    <property type="entry name" value="Galactose-binding domain-like"/>
    <property type="match status" value="1"/>
</dbReference>
<dbReference type="AlphaFoldDB" id="A0A1M6GY83"/>
<evidence type="ECO:0000259" key="5">
    <source>
        <dbReference type="Pfam" id="PF00703"/>
    </source>
</evidence>
<dbReference type="Pfam" id="PF00703">
    <property type="entry name" value="Glyco_hydro_2"/>
    <property type="match status" value="1"/>
</dbReference>
<dbReference type="Proteomes" id="UP000184050">
    <property type="component" value="Unassembled WGS sequence"/>
</dbReference>
<dbReference type="InterPro" id="IPR017853">
    <property type="entry name" value="GH"/>
</dbReference>